<comment type="caution">
    <text evidence="1">The sequence shown here is derived from an EMBL/GenBank/DDBJ whole genome shotgun (WGS) entry which is preliminary data.</text>
</comment>
<accession>A0A7W3T7T6</accession>
<evidence type="ECO:0000313" key="2">
    <source>
        <dbReference type="Proteomes" id="UP000530234"/>
    </source>
</evidence>
<keyword evidence="2" id="KW-1185">Reference proteome</keyword>
<gene>
    <name evidence="1" type="ORF">FOE67_24335</name>
</gene>
<organism evidence="1 2">
    <name type="scientific">Streptomyces calidiresistens</name>
    <dbReference type="NCBI Taxonomy" id="1485586"/>
    <lineage>
        <taxon>Bacteria</taxon>
        <taxon>Bacillati</taxon>
        <taxon>Actinomycetota</taxon>
        <taxon>Actinomycetes</taxon>
        <taxon>Kitasatosporales</taxon>
        <taxon>Streptomycetaceae</taxon>
        <taxon>Streptomyces</taxon>
    </lineage>
</organism>
<protein>
    <submittedName>
        <fullName evidence="1">Uncharacterized protein</fullName>
    </submittedName>
</protein>
<proteinExistence type="predicted"/>
<dbReference type="AlphaFoldDB" id="A0A7W3T7T6"/>
<sequence length="47" mass="5330">MAPFTLTVVLTALTLAAIHHHRTITTLRRDITATRQELAAHKYLHKP</sequence>
<reference evidence="2" key="1">
    <citation type="submission" date="2019-10" db="EMBL/GenBank/DDBJ databases">
        <title>Streptomyces sp. nov., a novel actinobacterium isolated from alkaline environment.</title>
        <authorList>
            <person name="Golinska P."/>
        </authorList>
    </citation>
    <scope>NUCLEOTIDE SEQUENCE [LARGE SCALE GENOMIC DNA]</scope>
    <source>
        <strain evidence="2">DSM 42108</strain>
    </source>
</reference>
<name>A0A7W3T7T6_9ACTN</name>
<dbReference type="EMBL" id="VKHS01000990">
    <property type="protein sequence ID" value="MBB0232525.1"/>
    <property type="molecule type" value="Genomic_DNA"/>
</dbReference>
<feature type="non-terminal residue" evidence="1">
    <location>
        <position position="47"/>
    </location>
</feature>
<dbReference type="Proteomes" id="UP000530234">
    <property type="component" value="Unassembled WGS sequence"/>
</dbReference>
<evidence type="ECO:0000313" key="1">
    <source>
        <dbReference type="EMBL" id="MBB0232525.1"/>
    </source>
</evidence>